<sequence length="684" mass="77560">MSDNPLLRDAPYPPFDAIRPEHAEPAIDQVLAENRRRVAELAGQVRPTWASLVVPLEAIEERLERTWAPVSHLNAVMNSEAWREAYNRCLPKLTDYATELGQNEALYRAFRALREGEAYPRLEPAGQRLVDNALRDFRLSGVELAGPERARFRAIQEELARLGTRFEENLLDATQAWKRRASAEELAGLPETALALARRYAEREGVDGYLLTLEMPCYLAVMGHARSRALRREVYEAYVTRASDRGPHAGRFDNGPVMERILALRHEAARLLGFASYAELSLATKMASSVEEVLGFLRELARHSRPAAERELAELAAFARERDGLERLEAWDIAYYAERMREERLGLAEEALRPYFPLPRVLEGMFEVVRRLFGITVRPRAGVPVWHPDVSFHEIVDEDGTVLGGFWLDPYARPHKRGGAWMDECRARLRRDGAVQTPLAFLTCNFTPPVQGRPALLTHDEVLTLFHEFGHGLHHLLTRIDWPSVGGIRGVPWDAVELPSQFLENWCWEAEALALISGHYETGEPLPRALLERLRAARNFHAGLQMVRQLEFALFDMRLHAEYDPARGGRVYEILEAVREEVAVVRPPAFNRFAHGFSHIFAGGYGAGYYSYKWAEVLAADAYSAFEEAGVFDAATGRRFRREILEQGGAREPMALFVAFRGRPPRVEPLLRHSGIEPVQEQPQ</sequence>
<dbReference type="GO" id="GO:0046872">
    <property type="term" value="F:metal ion binding"/>
    <property type="evidence" value="ECO:0007669"/>
    <property type="project" value="UniProtKB-UniRule"/>
</dbReference>
<dbReference type="GO" id="GO:0005829">
    <property type="term" value="C:cytosol"/>
    <property type="evidence" value="ECO:0007669"/>
    <property type="project" value="UniProtKB-ARBA"/>
</dbReference>
<reference evidence="12 13" key="1">
    <citation type="submission" date="2018-11" db="EMBL/GenBank/DDBJ databases">
        <title>Genomic Encyclopedia of Type Strains, Phase IV (KMG-IV): sequencing the most valuable type-strain genomes for metagenomic binning, comparative biology and taxonomic classification.</title>
        <authorList>
            <person name="Goeker M."/>
        </authorList>
    </citation>
    <scope>NUCLEOTIDE SEQUENCE [LARGE SCALE GENOMIC DNA]</scope>
    <source>
        <strain evidence="12 13">DSM 100275</strain>
    </source>
</reference>
<feature type="domain" description="Peptidase M3A/M3B catalytic" evidence="10">
    <location>
        <begin position="222"/>
        <end position="675"/>
    </location>
</feature>
<protein>
    <recommendedName>
        <fullName evidence="8">oligopeptidase A</fullName>
        <ecNumber evidence="8">3.4.24.70</ecNumber>
    </recommendedName>
</protein>
<keyword evidence="6 9" id="KW-0482">Metalloprotease</keyword>
<evidence type="ECO:0000256" key="6">
    <source>
        <dbReference type="ARBA" id="ARBA00023049"/>
    </source>
</evidence>
<evidence type="ECO:0000259" key="10">
    <source>
        <dbReference type="Pfam" id="PF01432"/>
    </source>
</evidence>
<comment type="caution">
    <text evidence="12">The sequence shown here is derived from an EMBL/GenBank/DDBJ whole genome shotgun (WGS) entry which is preliminary data.</text>
</comment>
<evidence type="ECO:0000256" key="4">
    <source>
        <dbReference type="ARBA" id="ARBA00022801"/>
    </source>
</evidence>
<dbReference type="Gene3D" id="1.10.1370.10">
    <property type="entry name" value="Neurolysin, domain 3"/>
    <property type="match status" value="1"/>
</dbReference>
<comment type="catalytic activity">
    <reaction evidence="7">
        <text>Hydrolysis of oligopeptides, with broad specificity. Gly or Ala commonly occur as P1 or P1' residues, but more distant residues are also important, as is shown by the fact that Z-Gly-Pro-Gly-|-Gly-Pro-Ala is cleaved, but not Z-(Gly)(5).</text>
        <dbReference type="EC" id="3.4.24.70"/>
    </reaction>
</comment>
<keyword evidence="5 9" id="KW-0862">Zinc</keyword>
<keyword evidence="3 9" id="KW-0479">Metal-binding</keyword>
<evidence type="ECO:0000256" key="7">
    <source>
        <dbReference type="ARBA" id="ARBA00024603"/>
    </source>
</evidence>
<evidence type="ECO:0000256" key="5">
    <source>
        <dbReference type="ARBA" id="ARBA00022833"/>
    </source>
</evidence>
<dbReference type="InterPro" id="IPR001567">
    <property type="entry name" value="Pept_M3A_M3B_dom"/>
</dbReference>
<dbReference type="Pfam" id="PF19310">
    <property type="entry name" value="TOP_N"/>
    <property type="match status" value="1"/>
</dbReference>
<keyword evidence="13" id="KW-1185">Reference proteome</keyword>
<evidence type="ECO:0000256" key="9">
    <source>
        <dbReference type="RuleBase" id="RU003435"/>
    </source>
</evidence>
<evidence type="ECO:0000313" key="13">
    <source>
        <dbReference type="Proteomes" id="UP000276634"/>
    </source>
</evidence>
<dbReference type="GO" id="GO:0006508">
    <property type="term" value="P:proteolysis"/>
    <property type="evidence" value="ECO:0007669"/>
    <property type="project" value="UniProtKB-KW"/>
</dbReference>
<evidence type="ECO:0000313" key="12">
    <source>
        <dbReference type="EMBL" id="ROR34369.1"/>
    </source>
</evidence>
<dbReference type="Proteomes" id="UP000276634">
    <property type="component" value="Unassembled WGS sequence"/>
</dbReference>
<gene>
    <name evidence="12" type="ORF">EDC57_0265</name>
</gene>
<evidence type="ECO:0000256" key="8">
    <source>
        <dbReference type="ARBA" id="ARBA00026100"/>
    </source>
</evidence>
<dbReference type="Pfam" id="PF01432">
    <property type="entry name" value="Peptidase_M3"/>
    <property type="match status" value="1"/>
</dbReference>
<proteinExistence type="inferred from homology"/>
<comment type="cofactor">
    <cofactor evidence="9">
        <name>Zn(2+)</name>
        <dbReference type="ChEBI" id="CHEBI:29105"/>
    </cofactor>
    <text evidence="9">Binds 1 zinc ion.</text>
</comment>
<organism evidence="12 13">
    <name type="scientific">Inmirania thermothiophila</name>
    <dbReference type="NCBI Taxonomy" id="1750597"/>
    <lineage>
        <taxon>Bacteria</taxon>
        <taxon>Pseudomonadati</taxon>
        <taxon>Pseudomonadota</taxon>
        <taxon>Gammaproteobacteria</taxon>
        <taxon>Chromatiales</taxon>
        <taxon>Ectothiorhodospiraceae</taxon>
        <taxon>Inmirania</taxon>
    </lineage>
</organism>
<dbReference type="PANTHER" id="PTHR11804:SF84">
    <property type="entry name" value="SACCHAROLYSIN"/>
    <property type="match status" value="1"/>
</dbReference>
<dbReference type="InterPro" id="IPR045666">
    <property type="entry name" value="OpdA_N"/>
</dbReference>
<dbReference type="InterPro" id="IPR024077">
    <property type="entry name" value="Neurolysin/TOP_dom2"/>
</dbReference>
<dbReference type="EC" id="3.4.24.70" evidence="8"/>
<dbReference type="GO" id="GO:0004222">
    <property type="term" value="F:metalloendopeptidase activity"/>
    <property type="evidence" value="ECO:0007669"/>
    <property type="project" value="UniProtKB-EC"/>
</dbReference>
<evidence type="ECO:0000256" key="2">
    <source>
        <dbReference type="ARBA" id="ARBA00022670"/>
    </source>
</evidence>
<keyword evidence="2 9" id="KW-0645">Protease</keyword>
<dbReference type="RefSeq" id="WP_123399475.1">
    <property type="nucleotide sequence ID" value="NZ_RJVI01000001.1"/>
</dbReference>
<dbReference type="Gene3D" id="3.40.390.10">
    <property type="entry name" value="Collagenase (Catalytic Domain)"/>
    <property type="match status" value="1"/>
</dbReference>
<dbReference type="InterPro" id="IPR045090">
    <property type="entry name" value="Pept_M3A_M3B"/>
</dbReference>
<dbReference type="InterPro" id="IPR024079">
    <property type="entry name" value="MetalloPept_cat_dom_sf"/>
</dbReference>
<dbReference type="EMBL" id="RJVI01000001">
    <property type="protein sequence ID" value="ROR34369.1"/>
    <property type="molecule type" value="Genomic_DNA"/>
</dbReference>
<evidence type="ECO:0000256" key="3">
    <source>
        <dbReference type="ARBA" id="ARBA00022723"/>
    </source>
</evidence>
<dbReference type="OrthoDB" id="9773538at2"/>
<feature type="domain" description="Oligopeptidase A N-terminal" evidence="11">
    <location>
        <begin position="27"/>
        <end position="149"/>
    </location>
</feature>
<dbReference type="GO" id="GO:0006518">
    <property type="term" value="P:peptide metabolic process"/>
    <property type="evidence" value="ECO:0007669"/>
    <property type="project" value="TreeGrafter"/>
</dbReference>
<keyword evidence="4 9" id="KW-0378">Hydrolase</keyword>
<comment type="similarity">
    <text evidence="1 9">Belongs to the peptidase M3 family.</text>
</comment>
<evidence type="ECO:0000256" key="1">
    <source>
        <dbReference type="ARBA" id="ARBA00006040"/>
    </source>
</evidence>
<dbReference type="CDD" id="cd06456">
    <property type="entry name" value="M3A_DCP"/>
    <property type="match status" value="1"/>
</dbReference>
<dbReference type="SUPFAM" id="SSF55486">
    <property type="entry name" value="Metalloproteases ('zincins'), catalytic domain"/>
    <property type="match status" value="1"/>
</dbReference>
<dbReference type="AlphaFoldDB" id="A0A3N1Y6C5"/>
<accession>A0A3N1Y6C5</accession>
<evidence type="ECO:0000259" key="11">
    <source>
        <dbReference type="Pfam" id="PF19310"/>
    </source>
</evidence>
<dbReference type="InterPro" id="IPR034005">
    <property type="entry name" value="M3A_DCP"/>
</dbReference>
<dbReference type="FunFam" id="3.40.390.10:FF:000009">
    <property type="entry name" value="Oligopeptidase A"/>
    <property type="match status" value="1"/>
</dbReference>
<dbReference type="Gene3D" id="1.10.1370.40">
    <property type="match status" value="1"/>
</dbReference>
<dbReference type="PANTHER" id="PTHR11804">
    <property type="entry name" value="PROTEASE M3 THIMET OLIGOPEPTIDASE-RELATED"/>
    <property type="match status" value="1"/>
</dbReference>
<name>A0A3N1Y6C5_9GAMM</name>